<dbReference type="Proteomes" id="UP000008022">
    <property type="component" value="Unassembled WGS sequence"/>
</dbReference>
<dbReference type="HOGENOM" id="CLU_2798462_0_0_1"/>
<evidence type="ECO:0000313" key="2">
    <source>
        <dbReference type="Proteomes" id="UP000008022"/>
    </source>
</evidence>
<sequence>MELYMNNPCVLDNKLEQPWPQKLQPKPIVTDVYSTVKRDGHGHEMYQEFRFRRWLLNEDLRAGEPCNP</sequence>
<name>A0A0E0PJB7_ORYRU</name>
<protein>
    <submittedName>
        <fullName evidence="1">Uncharacterized protein</fullName>
    </submittedName>
</protein>
<accession>A0A0E0PJB7</accession>
<evidence type="ECO:0000313" key="1">
    <source>
        <dbReference type="EnsemblPlants" id="ORUFI05G08820.1"/>
    </source>
</evidence>
<organism evidence="1 2">
    <name type="scientific">Oryza rufipogon</name>
    <name type="common">Brownbeard rice</name>
    <name type="synonym">Asian wild rice</name>
    <dbReference type="NCBI Taxonomy" id="4529"/>
    <lineage>
        <taxon>Eukaryota</taxon>
        <taxon>Viridiplantae</taxon>
        <taxon>Streptophyta</taxon>
        <taxon>Embryophyta</taxon>
        <taxon>Tracheophyta</taxon>
        <taxon>Spermatophyta</taxon>
        <taxon>Magnoliopsida</taxon>
        <taxon>Liliopsida</taxon>
        <taxon>Poales</taxon>
        <taxon>Poaceae</taxon>
        <taxon>BOP clade</taxon>
        <taxon>Oryzoideae</taxon>
        <taxon>Oryzeae</taxon>
        <taxon>Oryzinae</taxon>
        <taxon>Oryza</taxon>
    </lineage>
</organism>
<keyword evidence="2" id="KW-1185">Reference proteome</keyword>
<dbReference type="Gramene" id="ORUFI05G08820.1">
    <property type="protein sequence ID" value="ORUFI05G08820.1"/>
    <property type="gene ID" value="ORUFI05G08820"/>
</dbReference>
<reference evidence="2" key="1">
    <citation type="submission" date="2013-06" db="EMBL/GenBank/DDBJ databases">
        <authorList>
            <person name="Zhao Q."/>
        </authorList>
    </citation>
    <scope>NUCLEOTIDE SEQUENCE</scope>
    <source>
        <strain evidence="2">cv. W1943</strain>
    </source>
</reference>
<dbReference type="EnsemblPlants" id="ORUFI05G08820.1">
    <property type="protein sequence ID" value="ORUFI05G08820.1"/>
    <property type="gene ID" value="ORUFI05G08820"/>
</dbReference>
<proteinExistence type="predicted"/>
<dbReference type="AlphaFoldDB" id="A0A0E0PJB7"/>
<reference evidence="1" key="2">
    <citation type="submission" date="2015-06" db="UniProtKB">
        <authorList>
            <consortium name="EnsemblPlants"/>
        </authorList>
    </citation>
    <scope>IDENTIFICATION</scope>
</reference>